<dbReference type="Pfam" id="PF21111">
    <property type="entry name" value="CDI_toxin_EC869_like"/>
    <property type="match status" value="1"/>
</dbReference>
<dbReference type="EMBL" id="CP028490">
    <property type="protein sequence ID" value="AVX22578.1"/>
    <property type="molecule type" value="Genomic_DNA"/>
</dbReference>
<dbReference type="Gene3D" id="3.40.1350.110">
    <property type="match status" value="1"/>
</dbReference>
<evidence type="ECO:0000313" key="3">
    <source>
        <dbReference type="Proteomes" id="UP000240475"/>
    </source>
</evidence>
<accession>A0AAD0MUD8</accession>
<evidence type="ECO:0000313" key="2">
    <source>
        <dbReference type="EMBL" id="AVX22578.1"/>
    </source>
</evidence>
<proteinExistence type="predicted"/>
<evidence type="ECO:0000259" key="1">
    <source>
        <dbReference type="Pfam" id="PF21111"/>
    </source>
</evidence>
<organism evidence="2 3">
    <name type="scientific">Pseudomonas syringae pv. atrofaciens</name>
    <dbReference type="NCBI Taxonomy" id="192087"/>
    <lineage>
        <taxon>Bacteria</taxon>
        <taxon>Pseudomonadati</taxon>
        <taxon>Pseudomonadota</taxon>
        <taxon>Gammaproteobacteria</taxon>
        <taxon>Pseudomonadales</taxon>
        <taxon>Pseudomonadaceae</taxon>
        <taxon>Pseudomonas</taxon>
        <taxon>Pseudomonas syringae</taxon>
    </lineage>
</organism>
<dbReference type="GO" id="GO:0004530">
    <property type="term" value="F:deoxyribonuclease I activity"/>
    <property type="evidence" value="ECO:0007669"/>
    <property type="project" value="InterPro"/>
</dbReference>
<gene>
    <name evidence="2" type="ORF">DA456_03725</name>
</gene>
<name>A0AAD0MUD8_PSESX</name>
<feature type="domain" description="CdiA toxin EC869-like" evidence="1">
    <location>
        <begin position="1"/>
        <end position="121"/>
    </location>
</feature>
<sequence length="124" mass="13356">MPWEDYLGTQLPAGSRLPPNFKTFDFFDIATGVATSAKTLDTTTAAKMANPSQVYSSLKGNIDTAAGFTEYGLKDVTVSSSQITSRELQVAVPKATTSAQWDQINRAIEYGQSKGVTVKITKVD</sequence>
<dbReference type="Proteomes" id="UP000240475">
    <property type="component" value="Chromosome"/>
</dbReference>
<dbReference type="InterPro" id="IPR033799">
    <property type="entry name" value="CdiA_EC869-like"/>
</dbReference>
<dbReference type="RefSeq" id="WP_026175374.1">
    <property type="nucleotide sequence ID" value="NZ_CP028490.1"/>
</dbReference>
<dbReference type="CDD" id="cd13444">
    <property type="entry name" value="CDI_toxin_EC869_like"/>
    <property type="match status" value="1"/>
</dbReference>
<dbReference type="AlphaFoldDB" id="A0AAD0MUD8"/>
<reference evidence="2 3" key="1">
    <citation type="submission" date="2018-04" db="EMBL/GenBank/DDBJ databases">
        <authorList>
            <person name="Cha J.-S."/>
        </authorList>
    </citation>
    <scope>NUCLEOTIDE SEQUENCE [LARGE SCALE GENOMIC DNA]</scope>
    <source>
        <strain evidence="2 3">LMG5095</strain>
    </source>
</reference>
<protein>
    <recommendedName>
        <fullName evidence="1">CdiA toxin EC869-like domain-containing protein</fullName>
    </recommendedName>
</protein>